<keyword evidence="6" id="KW-1185">Reference proteome</keyword>
<dbReference type="OMA" id="MDNYRDE"/>
<dbReference type="InterPro" id="IPR001940">
    <property type="entry name" value="Peptidase_S1C"/>
</dbReference>
<dbReference type="AlphaFoldDB" id="A0A0G4J2R7"/>
<dbReference type="InterPro" id="IPR036034">
    <property type="entry name" value="PDZ_sf"/>
</dbReference>
<evidence type="ECO:0000313" key="5">
    <source>
        <dbReference type="EMBL" id="CEP01938.1"/>
    </source>
</evidence>
<organism evidence="5 6">
    <name type="scientific">Plasmodiophora brassicae</name>
    <name type="common">Clubroot disease agent</name>
    <dbReference type="NCBI Taxonomy" id="37360"/>
    <lineage>
        <taxon>Eukaryota</taxon>
        <taxon>Sar</taxon>
        <taxon>Rhizaria</taxon>
        <taxon>Endomyxa</taxon>
        <taxon>Phytomyxea</taxon>
        <taxon>Plasmodiophorida</taxon>
        <taxon>Plasmodiophoridae</taxon>
        <taxon>Plasmodiophora</taxon>
    </lineage>
</organism>
<keyword evidence="3" id="KW-0378">Hydrolase</keyword>
<dbReference type="InterPro" id="IPR009003">
    <property type="entry name" value="Peptidase_S1_PA"/>
</dbReference>
<dbReference type="SUPFAM" id="SSF50156">
    <property type="entry name" value="PDZ domain-like"/>
    <property type="match status" value="1"/>
</dbReference>
<dbReference type="PANTHER" id="PTHR22939">
    <property type="entry name" value="SERINE PROTEASE FAMILY S1C HTRA-RELATED"/>
    <property type="match status" value="1"/>
</dbReference>
<protein>
    <recommendedName>
        <fullName evidence="4">PDZ domain-containing protein</fullName>
    </recommendedName>
</protein>
<dbReference type="Pfam" id="PF13180">
    <property type="entry name" value="PDZ_2"/>
    <property type="match status" value="1"/>
</dbReference>
<keyword evidence="2" id="KW-0645">Protease</keyword>
<dbReference type="Gene3D" id="2.30.42.10">
    <property type="match status" value="1"/>
</dbReference>
<evidence type="ECO:0000256" key="3">
    <source>
        <dbReference type="ARBA" id="ARBA00022801"/>
    </source>
</evidence>
<dbReference type="Proteomes" id="UP000039324">
    <property type="component" value="Unassembled WGS sequence"/>
</dbReference>
<evidence type="ECO:0000256" key="1">
    <source>
        <dbReference type="ARBA" id="ARBA00010541"/>
    </source>
</evidence>
<dbReference type="OrthoDB" id="4217619at2759"/>
<dbReference type="GO" id="GO:0006508">
    <property type="term" value="P:proteolysis"/>
    <property type="evidence" value="ECO:0007669"/>
    <property type="project" value="UniProtKB-KW"/>
</dbReference>
<dbReference type="SMART" id="SM00228">
    <property type="entry name" value="PDZ"/>
    <property type="match status" value="1"/>
</dbReference>
<dbReference type="SUPFAM" id="SSF50494">
    <property type="entry name" value="Trypsin-like serine proteases"/>
    <property type="match status" value="1"/>
</dbReference>
<dbReference type="GO" id="GO:0004252">
    <property type="term" value="F:serine-type endopeptidase activity"/>
    <property type="evidence" value="ECO:0007669"/>
    <property type="project" value="InterPro"/>
</dbReference>
<accession>A0A0G4J2R7</accession>
<dbReference type="Pfam" id="PF13365">
    <property type="entry name" value="Trypsin_2"/>
    <property type="match status" value="1"/>
</dbReference>
<proteinExistence type="inferred from homology"/>
<evidence type="ECO:0000256" key="2">
    <source>
        <dbReference type="ARBA" id="ARBA00022670"/>
    </source>
</evidence>
<dbReference type="PROSITE" id="PS50106">
    <property type="entry name" value="PDZ"/>
    <property type="match status" value="1"/>
</dbReference>
<dbReference type="STRING" id="37360.A0A0G4J2R7"/>
<dbReference type="InterPro" id="IPR001478">
    <property type="entry name" value="PDZ"/>
</dbReference>
<name>A0A0G4J2R7_PLABS</name>
<dbReference type="PRINTS" id="PR00834">
    <property type="entry name" value="PROTEASES2C"/>
</dbReference>
<dbReference type="Gene3D" id="2.40.10.120">
    <property type="match status" value="1"/>
</dbReference>
<dbReference type="EMBL" id="CDSF01000122">
    <property type="protein sequence ID" value="CEP01938.1"/>
    <property type="molecule type" value="Genomic_DNA"/>
</dbReference>
<evidence type="ECO:0000259" key="4">
    <source>
        <dbReference type="PROSITE" id="PS50106"/>
    </source>
</evidence>
<gene>
    <name evidence="5" type="ORF">PBRA_002203</name>
</gene>
<sequence>MTRAYEIASPAVVNIQCECRRFLREVAIGSGVIVGESGRVVTNAHVVANCSTPPVITAEDGRQFTGRLVGFDQMTDLALLQIVNETEGQTFPAVQFANSDAVRPGQIVLTIGSPLLLHTTVTHGIISAVQRQSAELGLSKSHRTDYIQTDAPINSGNSGGALVDLNGRLVGITTMKAPFAAGIGFAIPTNTVRAIIDQLEKNGRVLRPYLGFAMVTLTPAIIARERSIGDFPDVKAGVLVTNVAPYSPADRAGLLAGDVIVAVDGDPSINSVRLLLQHLGFESQRAVTFDVLRNRGQRLRLSVTPVPRE</sequence>
<feature type="domain" description="PDZ" evidence="4">
    <location>
        <begin position="196"/>
        <end position="272"/>
    </location>
</feature>
<evidence type="ECO:0000313" key="6">
    <source>
        <dbReference type="Proteomes" id="UP000039324"/>
    </source>
</evidence>
<dbReference type="PANTHER" id="PTHR22939:SF129">
    <property type="entry name" value="SERINE PROTEASE HTRA2, MITOCHONDRIAL"/>
    <property type="match status" value="1"/>
</dbReference>
<comment type="similarity">
    <text evidence="1">Belongs to the peptidase S1C family.</text>
</comment>
<reference evidence="5 6" key="1">
    <citation type="submission" date="2015-02" db="EMBL/GenBank/DDBJ databases">
        <authorList>
            <person name="Chooi Y.-H."/>
        </authorList>
    </citation>
    <scope>NUCLEOTIDE SEQUENCE [LARGE SCALE GENOMIC DNA]</scope>
    <source>
        <strain evidence="5">E3</strain>
    </source>
</reference>